<evidence type="ECO:0000313" key="2">
    <source>
        <dbReference type="Proteomes" id="UP000887159"/>
    </source>
</evidence>
<proteinExistence type="predicted"/>
<protein>
    <submittedName>
        <fullName evidence="1">Uncharacterized protein</fullName>
    </submittedName>
</protein>
<gene>
    <name evidence="1" type="ORF">TNCV_2146491</name>
</gene>
<organism evidence="1 2">
    <name type="scientific">Trichonephila clavipes</name>
    <name type="common">Golden silk orbweaver</name>
    <name type="synonym">Nephila clavipes</name>
    <dbReference type="NCBI Taxonomy" id="2585209"/>
    <lineage>
        <taxon>Eukaryota</taxon>
        <taxon>Metazoa</taxon>
        <taxon>Ecdysozoa</taxon>
        <taxon>Arthropoda</taxon>
        <taxon>Chelicerata</taxon>
        <taxon>Arachnida</taxon>
        <taxon>Araneae</taxon>
        <taxon>Araneomorphae</taxon>
        <taxon>Entelegynae</taxon>
        <taxon>Araneoidea</taxon>
        <taxon>Nephilidae</taxon>
        <taxon>Trichonephila</taxon>
    </lineage>
</organism>
<accession>A0A8X6T4F4</accession>
<dbReference type="Proteomes" id="UP000887159">
    <property type="component" value="Unassembled WGS sequence"/>
</dbReference>
<sequence length="70" mass="7890">MHVVAQKMPRETLASVGVILRYVDKEEAASRLRLTTGNEFLGVYLNWFDLAVVNACSLYSHSRIDGNHLI</sequence>
<dbReference type="AlphaFoldDB" id="A0A8X6T4F4"/>
<name>A0A8X6T4F4_TRICX</name>
<keyword evidence="2" id="KW-1185">Reference proteome</keyword>
<dbReference type="EMBL" id="BMAU01021354">
    <property type="protein sequence ID" value="GFY19956.1"/>
    <property type="molecule type" value="Genomic_DNA"/>
</dbReference>
<reference evidence="1" key="1">
    <citation type="submission" date="2020-08" db="EMBL/GenBank/DDBJ databases">
        <title>Multicomponent nature underlies the extraordinary mechanical properties of spider dragline silk.</title>
        <authorList>
            <person name="Kono N."/>
            <person name="Nakamura H."/>
            <person name="Mori M."/>
            <person name="Yoshida Y."/>
            <person name="Ohtoshi R."/>
            <person name="Malay A.D."/>
            <person name="Moran D.A.P."/>
            <person name="Tomita M."/>
            <person name="Numata K."/>
            <person name="Arakawa K."/>
        </authorList>
    </citation>
    <scope>NUCLEOTIDE SEQUENCE</scope>
</reference>
<comment type="caution">
    <text evidence="1">The sequence shown here is derived from an EMBL/GenBank/DDBJ whole genome shotgun (WGS) entry which is preliminary data.</text>
</comment>
<evidence type="ECO:0000313" key="1">
    <source>
        <dbReference type="EMBL" id="GFY19956.1"/>
    </source>
</evidence>